<proteinExistence type="predicted"/>
<dbReference type="Gene3D" id="3.10.100.10">
    <property type="entry name" value="Mannose-Binding Protein A, subunit A"/>
    <property type="match status" value="1"/>
</dbReference>
<feature type="signal peptide" evidence="1">
    <location>
        <begin position="1"/>
        <end position="24"/>
    </location>
</feature>
<dbReference type="PROSITE" id="PS50041">
    <property type="entry name" value="C_TYPE_LECTIN_2"/>
    <property type="match status" value="1"/>
</dbReference>
<feature type="non-terminal residue" evidence="3">
    <location>
        <position position="495"/>
    </location>
</feature>
<feature type="chain" id="PRO_5002949252" evidence="1">
    <location>
        <begin position="25"/>
        <end position="495"/>
    </location>
</feature>
<evidence type="ECO:0000313" key="4">
    <source>
        <dbReference type="Proteomes" id="UP000003953"/>
    </source>
</evidence>
<dbReference type="InterPro" id="IPR016186">
    <property type="entry name" value="C-type_lectin-like/link_sf"/>
</dbReference>
<keyword evidence="1" id="KW-0732">Signal</keyword>
<keyword evidence="4" id="KW-1185">Reference proteome</keyword>
<dbReference type="InterPro" id="IPR001304">
    <property type="entry name" value="C-type_lectin-like"/>
</dbReference>
<dbReference type="SUPFAM" id="SSF56436">
    <property type="entry name" value="C-type lectin-like"/>
    <property type="match status" value="1"/>
</dbReference>
<dbReference type="HOGENOM" id="CLU_551579_0_0_7"/>
<dbReference type="AlphaFoldDB" id="C5F2N2"/>
<dbReference type="SMART" id="SM00034">
    <property type="entry name" value="CLECT"/>
    <property type="match status" value="1"/>
</dbReference>
<dbReference type="EMBL" id="DS990460">
    <property type="protein sequence ID" value="EEQ64526.1"/>
    <property type="molecule type" value="Genomic_DNA"/>
</dbReference>
<feature type="domain" description="C-type lectin" evidence="2">
    <location>
        <begin position="36"/>
        <end position="167"/>
    </location>
</feature>
<accession>C5F2N2</accession>
<sequence length="495" mass="55351">MHNKIKTFLGTSLLGVLFATQAYGINCNDFTEFKSYGGHYYATTIKRMSFDTAKAFAQKNGGYLAIPETSGENDFIASIIPNGRYAWIGVYDPNYTQNHCLENKGCSYDASRFRNIKTNGAVAFSKWATRQPDNLLKNNDVINGKEVVSPLGEHWVAMAFDSGEWADFGNHAGDEIPKKEYAVIEFESQPICHSIPETDIDDTLNIVGQCNSWTSDDPNYSIDESKVMQSFTCLNDINGELFCPIGLTECKVDTSDKVEGSSKKVEAKIYMQRQFIDISFYRNVGYEAAEFVDLKFIINDLSKIDTFKAISLGADDWVVMYKPNQFINTAYERDTQGLIYVPWNPNGNYYELSRWTSASSTALNKIEMLPYLKEGENFVRLFFRTVGTGGWGATLRLIGEGISCENNIQGSGFTCNSGDYYDHYSYYEYTCPANYTPIEQGGNCNPSSIKDLIDTNNDGVGDACPNNPSTPPALNCQASTKVCPYNKERGCVEYD</sequence>
<dbReference type="InterPro" id="IPR016187">
    <property type="entry name" value="CTDL_fold"/>
</dbReference>
<gene>
    <name evidence="3" type="ORF">HPMG_01983</name>
</gene>
<dbReference type="RefSeq" id="WP_005023639.1">
    <property type="nucleotide sequence ID" value="NZ_DS990460.1"/>
</dbReference>
<dbReference type="Proteomes" id="UP000003953">
    <property type="component" value="Unassembled WGS sequence"/>
</dbReference>
<evidence type="ECO:0000259" key="2">
    <source>
        <dbReference type="PROSITE" id="PS50041"/>
    </source>
</evidence>
<protein>
    <submittedName>
        <fullName evidence="3">Lectin C-type domain protein</fullName>
    </submittedName>
</protein>
<organism evidence="3 4">
    <name type="scientific">Helicobacter pullorum MIT 98-5489</name>
    <dbReference type="NCBI Taxonomy" id="537972"/>
    <lineage>
        <taxon>Bacteria</taxon>
        <taxon>Pseudomonadati</taxon>
        <taxon>Campylobacterota</taxon>
        <taxon>Epsilonproteobacteria</taxon>
        <taxon>Campylobacterales</taxon>
        <taxon>Helicobacteraceae</taxon>
        <taxon>Helicobacter</taxon>
    </lineage>
</organism>
<dbReference type="Pfam" id="PF00059">
    <property type="entry name" value="Lectin_C"/>
    <property type="match status" value="1"/>
</dbReference>
<reference evidence="4" key="1">
    <citation type="journal article" date="2014" name="Genome Announc.">
        <title>Draft genome sequences of six enterohepatic helicobacter species isolated from humans and one from rhesus macaques.</title>
        <authorList>
            <person name="Shen Z."/>
            <person name="Sheh A."/>
            <person name="Young S.K."/>
            <person name="Abouelliel A."/>
            <person name="Ward D.V."/>
            <person name="Earl A.M."/>
            <person name="Fox J.G."/>
        </authorList>
    </citation>
    <scope>NUCLEOTIDE SEQUENCE [LARGE SCALE GENOMIC DNA]</scope>
    <source>
        <strain evidence="4">MIT 98-5489</strain>
    </source>
</reference>
<evidence type="ECO:0000256" key="1">
    <source>
        <dbReference type="SAM" id="SignalP"/>
    </source>
</evidence>
<name>C5F2N2_9HELI</name>
<evidence type="ECO:0000313" key="3">
    <source>
        <dbReference type="EMBL" id="EEQ64526.1"/>
    </source>
</evidence>